<dbReference type="PROSITE" id="PS50082">
    <property type="entry name" value="WD_REPEATS_2"/>
    <property type="match status" value="2"/>
</dbReference>
<evidence type="ECO:0000256" key="3">
    <source>
        <dbReference type="PROSITE-ProRule" id="PRU00221"/>
    </source>
</evidence>
<accession>A0A2T3ADS5</accession>
<protein>
    <submittedName>
        <fullName evidence="5">WD40-repeat-containing domain protein</fullName>
    </submittedName>
</protein>
<dbReference type="PROSITE" id="PS00678">
    <property type="entry name" value="WD_REPEATS_1"/>
    <property type="match status" value="1"/>
</dbReference>
<keyword evidence="2" id="KW-0677">Repeat</keyword>
<dbReference type="InterPro" id="IPR019775">
    <property type="entry name" value="WD40_repeat_CS"/>
</dbReference>
<dbReference type="AlphaFoldDB" id="A0A2T3ADS5"/>
<name>A0A2T3ADS5_9PEZI</name>
<gene>
    <name evidence="5" type="ORF">BD289DRAFT_451692</name>
</gene>
<feature type="repeat" description="WD" evidence="3">
    <location>
        <begin position="120"/>
        <end position="163"/>
    </location>
</feature>
<feature type="compositionally biased region" description="Basic and acidic residues" evidence="4">
    <location>
        <begin position="1"/>
        <end position="11"/>
    </location>
</feature>
<feature type="region of interest" description="Disordered" evidence="4">
    <location>
        <begin position="1"/>
        <end position="33"/>
    </location>
</feature>
<dbReference type="EMBL" id="KZ678405">
    <property type="protein sequence ID" value="PSR93635.1"/>
    <property type="molecule type" value="Genomic_DNA"/>
</dbReference>
<evidence type="ECO:0000313" key="6">
    <source>
        <dbReference type="Proteomes" id="UP000241462"/>
    </source>
</evidence>
<proteinExistence type="predicted"/>
<dbReference type="PANTHER" id="PTHR19848">
    <property type="entry name" value="WD40 REPEAT PROTEIN"/>
    <property type="match status" value="1"/>
</dbReference>
<dbReference type="PROSITE" id="PS50294">
    <property type="entry name" value="WD_REPEATS_REGION"/>
    <property type="match status" value="1"/>
</dbReference>
<keyword evidence="1 3" id="KW-0853">WD repeat</keyword>
<dbReference type="InterPro" id="IPR020472">
    <property type="entry name" value="WD40_PAC1"/>
</dbReference>
<dbReference type="PRINTS" id="PR00320">
    <property type="entry name" value="GPROTEINBRPT"/>
</dbReference>
<feature type="repeat" description="WD" evidence="3">
    <location>
        <begin position="272"/>
        <end position="302"/>
    </location>
</feature>
<dbReference type="OrthoDB" id="6262491at2759"/>
<dbReference type="InterPro" id="IPR015943">
    <property type="entry name" value="WD40/YVTN_repeat-like_dom_sf"/>
</dbReference>
<dbReference type="Gene3D" id="2.130.10.10">
    <property type="entry name" value="YVTN repeat-like/Quinoprotein amine dehydrogenase"/>
    <property type="match status" value="2"/>
</dbReference>
<dbReference type="STRING" id="2025994.A0A2T3ADS5"/>
<dbReference type="InterPro" id="IPR001680">
    <property type="entry name" value="WD40_rpt"/>
</dbReference>
<dbReference type="Pfam" id="PF00400">
    <property type="entry name" value="WD40"/>
    <property type="match status" value="4"/>
</dbReference>
<sequence length="396" mass="43199">MNSSDPRHFFESDAAQSNRERREAKSKNKHGSPVVLKSKLAAATLDPNSPSDTVFVAETAGSVRRVNVDTEDTSNVYRGPTAPVTCVAVGGPQSRTVFAGSWDTYVWSWNIETRRPGFKFAGHSDFVKAVACAKLSGKHILISGGADKKIMVWDVATGVRLHSITDSVMNMLALQSLAIDPILSSDDQICLFSAGSDPNIRRWNIRLDEWEQLVDVAPATPSVERRMLSVHDTGVYKVLFDLFGDEADLWTASADGTAKCLSRGKGFNTEDSLEHGDHVRAVAVTDQWVITAGRDEDLKVWDRASGSLYCILQGHYDEVTDLVVLTRGMGHGERLVSVGIDGTIRTWPLDRVALDAAVEEQNKPLSTETEGQEIGAHSADALTAEEEAELAELMDD</sequence>
<evidence type="ECO:0000256" key="4">
    <source>
        <dbReference type="SAM" id="MobiDB-lite"/>
    </source>
</evidence>
<dbReference type="SUPFAM" id="SSF50978">
    <property type="entry name" value="WD40 repeat-like"/>
    <property type="match status" value="1"/>
</dbReference>
<dbReference type="Proteomes" id="UP000241462">
    <property type="component" value="Unassembled WGS sequence"/>
</dbReference>
<evidence type="ECO:0000313" key="5">
    <source>
        <dbReference type="EMBL" id="PSR93635.1"/>
    </source>
</evidence>
<dbReference type="PANTHER" id="PTHR19848:SF8">
    <property type="entry name" value="F-BOX AND WD REPEAT DOMAIN CONTAINING 7"/>
    <property type="match status" value="1"/>
</dbReference>
<dbReference type="SMART" id="SM00320">
    <property type="entry name" value="WD40"/>
    <property type="match status" value="5"/>
</dbReference>
<dbReference type="InParanoid" id="A0A2T3ADS5"/>
<evidence type="ECO:0000256" key="2">
    <source>
        <dbReference type="ARBA" id="ARBA00022737"/>
    </source>
</evidence>
<organism evidence="5 6">
    <name type="scientific">Coniella lustricola</name>
    <dbReference type="NCBI Taxonomy" id="2025994"/>
    <lineage>
        <taxon>Eukaryota</taxon>
        <taxon>Fungi</taxon>
        <taxon>Dikarya</taxon>
        <taxon>Ascomycota</taxon>
        <taxon>Pezizomycotina</taxon>
        <taxon>Sordariomycetes</taxon>
        <taxon>Sordariomycetidae</taxon>
        <taxon>Diaporthales</taxon>
        <taxon>Schizoparmaceae</taxon>
        <taxon>Coniella</taxon>
    </lineage>
</organism>
<keyword evidence="6" id="KW-1185">Reference proteome</keyword>
<evidence type="ECO:0000256" key="1">
    <source>
        <dbReference type="ARBA" id="ARBA00022574"/>
    </source>
</evidence>
<reference evidence="5 6" key="1">
    <citation type="journal article" date="2018" name="Mycol. Prog.">
        <title>Coniella lustricola, a new species from submerged detritus.</title>
        <authorList>
            <person name="Raudabaugh D.B."/>
            <person name="Iturriaga T."/>
            <person name="Carver A."/>
            <person name="Mondo S."/>
            <person name="Pangilinan J."/>
            <person name="Lipzen A."/>
            <person name="He G."/>
            <person name="Amirebrahimi M."/>
            <person name="Grigoriev I.V."/>
            <person name="Miller A.N."/>
        </authorList>
    </citation>
    <scope>NUCLEOTIDE SEQUENCE [LARGE SCALE GENOMIC DNA]</scope>
    <source>
        <strain evidence="5 6">B22-T-1</strain>
    </source>
</reference>
<dbReference type="InterPro" id="IPR036322">
    <property type="entry name" value="WD40_repeat_dom_sf"/>
</dbReference>